<accession>U5D574</accession>
<protein>
    <submittedName>
        <fullName evidence="1">Uncharacterized protein</fullName>
    </submittedName>
</protein>
<evidence type="ECO:0000313" key="2">
    <source>
        <dbReference type="Proteomes" id="UP000016960"/>
    </source>
</evidence>
<reference evidence="1 2" key="1">
    <citation type="submission" date="2013-05" db="EMBL/GenBank/DDBJ databases">
        <title>Draft genome sequence of Rubidibacter lacunae KORDI 51-2.</title>
        <authorList>
            <person name="Choi D.H."/>
            <person name="Noh J.H."/>
            <person name="Kwon K.-K."/>
            <person name="Lee J.-H."/>
            <person name="Ryu J.-Y."/>
        </authorList>
    </citation>
    <scope>NUCLEOTIDE SEQUENCE [LARGE SCALE GENOMIC DNA]</scope>
    <source>
        <strain evidence="1 2">KORDI 51-2</strain>
    </source>
</reference>
<dbReference type="EMBL" id="ASSJ01000090">
    <property type="protein sequence ID" value="ERN39833.1"/>
    <property type="molecule type" value="Genomic_DNA"/>
</dbReference>
<gene>
    <name evidence="1" type="ORF">KR51_00037190</name>
</gene>
<proteinExistence type="predicted"/>
<sequence length="94" mass="10383">MASITNRERTAAVNLSSPTLYVVATGGSGRLLAETRRGAGVREHLGLYWVNHNIVINWVRLSAQELPQLPTEETQTFKIGEVDELQTFAGSMKK</sequence>
<comment type="caution">
    <text evidence="1">The sequence shown here is derived from an EMBL/GenBank/DDBJ whole genome shotgun (WGS) entry which is preliminary data.</text>
</comment>
<organism evidence="1 2">
    <name type="scientific">Rubidibacter lacunae KORDI 51-2</name>
    <dbReference type="NCBI Taxonomy" id="582515"/>
    <lineage>
        <taxon>Bacteria</taxon>
        <taxon>Bacillati</taxon>
        <taxon>Cyanobacteriota</taxon>
        <taxon>Cyanophyceae</taxon>
        <taxon>Oscillatoriophycideae</taxon>
        <taxon>Chroococcales</taxon>
        <taxon>Aphanothecaceae</taxon>
        <taxon>Rubidibacter</taxon>
    </lineage>
</organism>
<dbReference type="InParanoid" id="U5D574"/>
<name>U5D574_9CHRO</name>
<dbReference type="Proteomes" id="UP000016960">
    <property type="component" value="Unassembled WGS sequence"/>
</dbReference>
<dbReference type="AlphaFoldDB" id="U5D574"/>
<keyword evidence="2" id="KW-1185">Reference proteome</keyword>
<evidence type="ECO:0000313" key="1">
    <source>
        <dbReference type="EMBL" id="ERN39833.1"/>
    </source>
</evidence>